<dbReference type="EMBL" id="JABEXW010000984">
    <property type="protein sequence ID" value="KAF4950071.1"/>
    <property type="molecule type" value="Genomic_DNA"/>
</dbReference>
<name>A0A8H4WU69_9HYPO</name>
<dbReference type="GO" id="GO:0016491">
    <property type="term" value="F:oxidoreductase activity"/>
    <property type="evidence" value="ECO:0007669"/>
    <property type="project" value="UniProtKB-KW"/>
</dbReference>
<organism evidence="2 3">
    <name type="scientific">Fusarium sarcochroum</name>
    <dbReference type="NCBI Taxonomy" id="1208366"/>
    <lineage>
        <taxon>Eukaryota</taxon>
        <taxon>Fungi</taxon>
        <taxon>Dikarya</taxon>
        <taxon>Ascomycota</taxon>
        <taxon>Pezizomycotina</taxon>
        <taxon>Sordariomycetes</taxon>
        <taxon>Hypocreomycetidae</taxon>
        <taxon>Hypocreales</taxon>
        <taxon>Nectriaceae</taxon>
        <taxon>Fusarium</taxon>
        <taxon>Fusarium lateritium species complex</taxon>
    </lineage>
</organism>
<protein>
    <submittedName>
        <fullName evidence="2">Uncharacterized protein</fullName>
    </submittedName>
</protein>
<dbReference type="Gene3D" id="3.40.50.720">
    <property type="entry name" value="NAD(P)-binding Rossmann-like Domain"/>
    <property type="match status" value="1"/>
</dbReference>
<reference evidence="2" key="2">
    <citation type="submission" date="2020-05" db="EMBL/GenBank/DDBJ databases">
        <authorList>
            <person name="Kim H.-S."/>
            <person name="Proctor R.H."/>
            <person name="Brown D.W."/>
        </authorList>
    </citation>
    <scope>NUCLEOTIDE SEQUENCE</scope>
    <source>
        <strain evidence="2">NRRL 20472</strain>
    </source>
</reference>
<dbReference type="PANTHER" id="PTHR43157:SF35">
    <property type="entry name" value="DEHYDROGENASE_REDUCTASE FAMILY PROTEIN, PUTATIVE-RELATED"/>
    <property type="match status" value="1"/>
</dbReference>
<sequence length="340" mass="37244">MAPKSLELAPDSYRFLRSQCEKQVPIPSDISLAGGTIIITGGNTGLGYATGETFLSMNLSRLIIAVRTPSKGEAAAAKLRAKYPNAQVDVWKVDMISHKSVQDFVDKCETLDRIDLALLNAGTQMLTFEKSPQGHETSFQVNYLSTILLATLLLPILKQKSPPGKPGRLTIVSSGTALMAEYPSAKNERVLPYYEDEANFSRPNPTPTYGAHKGLAHFWIVKLAERVKADDVVVNLVDPGLVKDTALQDQGNILWRSMGRAIKSIIGRTLEQGASTFVQAGVVMGKESHGSYIMDWRIHHYTQLLHTASGLAFADKVWNETYELLSLDVNSTLNSLRGGK</sequence>
<keyword evidence="3" id="KW-1185">Reference proteome</keyword>
<dbReference type="Pfam" id="PF00106">
    <property type="entry name" value="adh_short"/>
    <property type="match status" value="1"/>
</dbReference>
<proteinExistence type="predicted"/>
<comment type="caution">
    <text evidence="2">The sequence shown here is derived from an EMBL/GenBank/DDBJ whole genome shotgun (WGS) entry which is preliminary data.</text>
</comment>
<evidence type="ECO:0000313" key="3">
    <source>
        <dbReference type="Proteomes" id="UP000622797"/>
    </source>
</evidence>
<dbReference type="PANTHER" id="PTHR43157">
    <property type="entry name" value="PHOSPHATIDYLINOSITOL-GLYCAN BIOSYNTHESIS CLASS F PROTEIN-RELATED"/>
    <property type="match status" value="1"/>
</dbReference>
<evidence type="ECO:0000256" key="1">
    <source>
        <dbReference type="ARBA" id="ARBA00023002"/>
    </source>
</evidence>
<evidence type="ECO:0000313" key="2">
    <source>
        <dbReference type="EMBL" id="KAF4950071.1"/>
    </source>
</evidence>
<dbReference type="SUPFAM" id="SSF51735">
    <property type="entry name" value="NAD(P)-binding Rossmann-fold domains"/>
    <property type="match status" value="1"/>
</dbReference>
<dbReference type="AlphaFoldDB" id="A0A8H4WU69"/>
<dbReference type="Proteomes" id="UP000622797">
    <property type="component" value="Unassembled WGS sequence"/>
</dbReference>
<dbReference type="PRINTS" id="PR00081">
    <property type="entry name" value="GDHRDH"/>
</dbReference>
<reference evidence="2" key="1">
    <citation type="journal article" date="2020" name="BMC Genomics">
        <title>Correction to: Identification and distribution of gene clusters required for synthesis of sphingolipid metabolism inhibitors in diverse species of the filamentous fungus Fusarium.</title>
        <authorList>
            <person name="Kim H.S."/>
            <person name="Lohmar J.M."/>
            <person name="Busman M."/>
            <person name="Brown D.W."/>
            <person name="Naumann T.A."/>
            <person name="Divon H.H."/>
            <person name="Lysoe E."/>
            <person name="Uhlig S."/>
            <person name="Proctor R.H."/>
        </authorList>
    </citation>
    <scope>NUCLEOTIDE SEQUENCE</scope>
    <source>
        <strain evidence="2">NRRL 20472</strain>
    </source>
</reference>
<gene>
    <name evidence="2" type="ORF">FSARC_13305</name>
</gene>
<dbReference type="InterPro" id="IPR002347">
    <property type="entry name" value="SDR_fam"/>
</dbReference>
<keyword evidence="1" id="KW-0560">Oxidoreductase</keyword>
<accession>A0A8H4WU69</accession>
<dbReference type="OrthoDB" id="542013at2759"/>
<dbReference type="InterPro" id="IPR036291">
    <property type="entry name" value="NAD(P)-bd_dom_sf"/>
</dbReference>